<comment type="caution">
    <text evidence="2">The sequence shown here is derived from an EMBL/GenBank/DDBJ whole genome shotgun (WGS) entry which is preliminary data.</text>
</comment>
<sequence length="74" mass="8014">TPRIYKINIKMAISNTNTTISPVASNYVDTKSPHFTTTFNTHTAISSVTHSTQSPHSTTRSNANTAISPVVTHD</sequence>
<feature type="non-terminal residue" evidence="2">
    <location>
        <position position="1"/>
    </location>
</feature>
<feature type="compositionally biased region" description="Polar residues" evidence="1">
    <location>
        <begin position="46"/>
        <end position="67"/>
    </location>
</feature>
<feature type="region of interest" description="Disordered" evidence="1">
    <location>
        <begin position="46"/>
        <end position="74"/>
    </location>
</feature>
<evidence type="ECO:0000313" key="3">
    <source>
        <dbReference type="Proteomes" id="UP000789396"/>
    </source>
</evidence>
<evidence type="ECO:0000313" key="2">
    <source>
        <dbReference type="EMBL" id="CAG8785164.1"/>
    </source>
</evidence>
<protein>
    <submittedName>
        <fullName evidence="2">19880_t:CDS:1</fullName>
    </submittedName>
</protein>
<accession>A0A9N9P502</accession>
<name>A0A9N9P502_9GLOM</name>
<organism evidence="2 3">
    <name type="scientific">Racocetra fulgida</name>
    <dbReference type="NCBI Taxonomy" id="60492"/>
    <lineage>
        <taxon>Eukaryota</taxon>
        <taxon>Fungi</taxon>
        <taxon>Fungi incertae sedis</taxon>
        <taxon>Mucoromycota</taxon>
        <taxon>Glomeromycotina</taxon>
        <taxon>Glomeromycetes</taxon>
        <taxon>Diversisporales</taxon>
        <taxon>Gigasporaceae</taxon>
        <taxon>Racocetra</taxon>
    </lineage>
</organism>
<proteinExistence type="predicted"/>
<feature type="non-terminal residue" evidence="2">
    <location>
        <position position="74"/>
    </location>
</feature>
<evidence type="ECO:0000256" key="1">
    <source>
        <dbReference type="SAM" id="MobiDB-lite"/>
    </source>
</evidence>
<dbReference type="AlphaFoldDB" id="A0A9N9P502"/>
<gene>
    <name evidence="2" type="ORF">RFULGI_LOCUS16178</name>
</gene>
<dbReference type="Proteomes" id="UP000789396">
    <property type="component" value="Unassembled WGS sequence"/>
</dbReference>
<keyword evidence="3" id="KW-1185">Reference proteome</keyword>
<reference evidence="2" key="1">
    <citation type="submission" date="2021-06" db="EMBL/GenBank/DDBJ databases">
        <authorList>
            <person name="Kallberg Y."/>
            <person name="Tangrot J."/>
            <person name="Rosling A."/>
        </authorList>
    </citation>
    <scope>NUCLEOTIDE SEQUENCE</scope>
    <source>
        <strain evidence="2">IN212</strain>
    </source>
</reference>
<dbReference type="EMBL" id="CAJVPZ010055978">
    <property type="protein sequence ID" value="CAG8785164.1"/>
    <property type="molecule type" value="Genomic_DNA"/>
</dbReference>